<dbReference type="Pfam" id="PF01014">
    <property type="entry name" value="Uricase"/>
    <property type="match status" value="2"/>
</dbReference>
<evidence type="ECO:0000256" key="3">
    <source>
        <dbReference type="ARBA" id="ARBA00009760"/>
    </source>
</evidence>
<feature type="binding site" evidence="9">
    <location>
        <position position="161"/>
    </location>
    <ligand>
        <name>5-hydroxyisourate</name>
        <dbReference type="ChEBI" id="CHEBI:18072"/>
    </ligand>
</feature>
<feature type="active site" description="Charge relay system" evidence="8">
    <location>
        <position position="262"/>
    </location>
</feature>
<keyword evidence="6 7" id="KW-0576">Peroxisome</keyword>
<dbReference type="Gene3D" id="3.10.270.10">
    <property type="entry name" value="Urate Oxidase"/>
    <property type="match status" value="1"/>
</dbReference>
<name>A0A642V2W5_9ASCO</name>
<sequence>MTLSAARYGKDNVRVLKVWRDPNDRNHQNVIELTVCCLLEGDIEESYTKADNSSIVPTDTVKNTVYILAKQTEVWPIEGFGATIANHFITRYPHIHAAHIDIIQHRWTRFDVQGKPHPHSFMKDGEETRLVSVSKSDDGSPFRITSGLKDLTVLKSTGSTFYGYHKCEYTTLKEAYDRIMSTDVDSTWTWSESDVATYGQVQKLAADGVFDNAFEGARTVTLETFAVENSASIQACMYNMCQSILKQFKQINNVSYSLPNKHFFEIDLSWHKGIQNTGNDAEVYAPQTTPNGLIKCTVSRNNSAKL</sequence>
<dbReference type="GO" id="GO:0019628">
    <property type="term" value="P:urate catabolic process"/>
    <property type="evidence" value="ECO:0007669"/>
    <property type="project" value="UniProtKB-UniPathway"/>
</dbReference>
<comment type="pathway">
    <text evidence="2 7">Purine metabolism; urate degradation; (S)-allantoin from urate: step 1/3.</text>
</comment>
<evidence type="ECO:0000313" key="11">
    <source>
        <dbReference type="EMBL" id="KAA8910187.1"/>
    </source>
</evidence>
<dbReference type="VEuPathDB" id="FungiDB:TRICI_004205"/>
<evidence type="ECO:0000256" key="1">
    <source>
        <dbReference type="ARBA" id="ARBA00004275"/>
    </source>
</evidence>
<dbReference type="EC" id="1.7.3.3" evidence="7 10"/>
<comment type="subcellular location">
    <subcellularLocation>
        <location evidence="1 7">Peroxisome</location>
    </subcellularLocation>
</comment>
<gene>
    <name evidence="11" type="ORF">TRICI_004205</name>
</gene>
<evidence type="ECO:0000256" key="10">
    <source>
        <dbReference type="RuleBase" id="RU004455"/>
    </source>
</evidence>
<dbReference type="OrthoDB" id="9992118at2759"/>
<feature type="binding site" evidence="9">
    <location>
        <position position="234"/>
    </location>
    <ligand>
        <name>urate</name>
        <dbReference type="ChEBI" id="CHEBI:17775"/>
    </ligand>
</feature>
<evidence type="ECO:0000256" key="5">
    <source>
        <dbReference type="ARBA" id="ARBA00023002"/>
    </source>
</evidence>
<keyword evidence="5 7" id="KW-0560">Oxidoreductase</keyword>
<feature type="binding site" evidence="9">
    <location>
        <position position="59"/>
    </location>
    <ligand>
        <name>urate</name>
        <dbReference type="ChEBI" id="CHEBI:17775"/>
    </ligand>
</feature>
<dbReference type="GO" id="GO:0004846">
    <property type="term" value="F:urate oxidase activity"/>
    <property type="evidence" value="ECO:0007669"/>
    <property type="project" value="UniProtKB-EC"/>
</dbReference>
<comment type="similarity">
    <text evidence="3 7 10">Belongs to the uricase family.</text>
</comment>
<proteinExistence type="inferred from homology"/>
<comment type="function">
    <text evidence="7 10">Catalyzes the oxidation of uric acid to 5-hydroxyisourate, which is further processed to form (S)-allantoin.</text>
</comment>
<comment type="caution">
    <text evidence="11">The sequence shown here is derived from an EMBL/GenBank/DDBJ whole genome shotgun (WGS) entry which is preliminary data.</text>
</comment>
<feature type="binding site" evidence="9">
    <location>
        <position position="260"/>
    </location>
    <ligand>
        <name>5-hydroxyisourate</name>
        <dbReference type="ChEBI" id="CHEBI:18072"/>
    </ligand>
</feature>
<dbReference type="Proteomes" id="UP000761534">
    <property type="component" value="Unassembled WGS sequence"/>
</dbReference>
<dbReference type="PIRSF" id="PIRSF000241">
    <property type="entry name" value="Urate_oxidase"/>
    <property type="match status" value="1"/>
</dbReference>
<organism evidence="11 12">
    <name type="scientific">Trichomonascus ciferrii</name>
    <dbReference type="NCBI Taxonomy" id="44093"/>
    <lineage>
        <taxon>Eukaryota</taxon>
        <taxon>Fungi</taxon>
        <taxon>Dikarya</taxon>
        <taxon>Ascomycota</taxon>
        <taxon>Saccharomycotina</taxon>
        <taxon>Dipodascomycetes</taxon>
        <taxon>Dipodascales</taxon>
        <taxon>Trichomonascaceae</taxon>
        <taxon>Trichomonascus</taxon>
        <taxon>Trichomonascus ciferrii complex</taxon>
    </lineage>
</organism>
<reference evidence="11" key="1">
    <citation type="journal article" date="2019" name="G3 (Bethesda)">
        <title>Genome Assemblies of Two Rare Opportunistic Yeast Pathogens: Diutina rugosa (syn. Candida rugosa) and Trichomonascus ciferrii (syn. Candida ciferrii).</title>
        <authorList>
            <person name="Mixao V."/>
            <person name="Saus E."/>
            <person name="Hansen A.P."/>
            <person name="Lass-Florl C."/>
            <person name="Gabaldon T."/>
        </authorList>
    </citation>
    <scope>NUCLEOTIDE SEQUENCE</scope>
    <source>
        <strain evidence="11">CBS 4856</strain>
    </source>
</reference>
<dbReference type="PROSITE" id="PS00366">
    <property type="entry name" value="URICASE"/>
    <property type="match status" value="1"/>
</dbReference>
<dbReference type="SUPFAM" id="SSF55620">
    <property type="entry name" value="Tetrahydrobiopterin biosynthesis enzymes-like"/>
    <property type="match status" value="2"/>
</dbReference>
<evidence type="ECO:0000256" key="9">
    <source>
        <dbReference type="PIRSR" id="PIRSR000241-2"/>
    </source>
</evidence>
<comment type="catalytic activity">
    <reaction evidence="7 10">
        <text>urate + O2 + H2O = 5-hydroxyisourate + H2O2</text>
        <dbReference type="Rhea" id="RHEA:21368"/>
        <dbReference type="ChEBI" id="CHEBI:15377"/>
        <dbReference type="ChEBI" id="CHEBI:15379"/>
        <dbReference type="ChEBI" id="CHEBI:16240"/>
        <dbReference type="ChEBI" id="CHEBI:17775"/>
        <dbReference type="ChEBI" id="CHEBI:18072"/>
        <dbReference type="EC" id="1.7.3.3"/>
    </reaction>
</comment>
<feature type="active site" description="Charge relay system" evidence="8">
    <location>
        <position position="58"/>
    </location>
</feature>
<evidence type="ECO:0000256" key="8">
    <source>
        <dbReference type="PIRSR" id="PIRSR000241-1"/>
    </source>
</evidence>
<keyword evidence="4 7" id="KW-0659">Purine metabolism</keyword>
<feature type="binding site" evidence="9">
    <location>
        <position position="58"/>
    </location>
    <ligand>
        <name>urate</name>
        <dbReference type="ChEBI" id="CHEBI:17775"/>
    </ligand>
</feature>
<dbReference type="GO" id="GO:0005777">
    <property type="term" value="C:peroxisome"/>
    <property type="evidence" value="ECO:0007669"/>
    <property type="project" value="UniProtKB-SubCell"/>
</dbReference>
<protein>
    <recommendedName>
        <fullName evidence="7 10">Uricase</fullName>
        <ecNumber evidence="7 10">1.7.3.3</ecNumber>
    </recommendedName>
    <alternativeName>
        <fullName evidence="7">Urate oxidase</fullName>
    </alternativeName>
</protein>
<feature type="binding site" evidence="9">
    <location>
        <position position="178"/>
    </location>
    <ligand>
        <name>5-hydroxyisourate</name>
        <dbReference type="ChEBI" id="CHEBI:18072"/>
    </ligand>
</feature>
<evidence type="ECO:0000256" key="4">
    <source>
        <dbReference type="ARBA" id="ARBA00022631"/>
    </source>
</evidence>
<dbReference type="AlphaFoldDB" id="A0A642V2W5"/>
<dbReference type="PANTHER" id="PTHR42874:SF1">
    <property type="entry name" value="URICASE"/>
    <property type="match status" value="1"/>
</dbReference>
<dbReference type="EMBL" id="SWFS01000319">
    <property type="protein sequence ID" value="KAA8910187.1"/>
    <property type="molecule type" value="Genomic_DNA"/>
</dbReference>
<feature type="binding site" evidence="9">
    <location>
        <position position="178"/>
    </location>
    <ligand>
        <name>urate</name>
        <dbReference type="ChEBI" id="CHEBI:17775"/>
    </ligand>
</feature>
<feature type="binding site" evidence="9">
    <location>
        <position position="234"/>
    </location>
    <ligand>
        <name>5-hydroxyisourate</name>
        <dbReference type="ChEBI" id="CHEBI:18072"/>
    </ligand>
</feature>
<feature type="binding site" evidence="9">
    <location>
        <position position="161"/>
    </location>
    <ligand>
        <name>urate</name>
        <dbReference type="ChEBI" id="CHEBI:17775"/>
    </ligand>
</feature>
<dbReference type="UniPathway" id="UPA00394">
    <property type="reaction ID" value="UER00650"/>
</dbReference>
<dbReference type="NCBIfam" id="TIGR03383">
    <property type="entry name" value="urate_oxi"/>
    <property type="match status" value="1"/>
</dbReference>
<evidence type="ECO:0000256" key="6">
    <source>
        <dbReference type="ARBA" id="ARBA00023140"/>
    </source>
</evidence>
<feature type="binding site" evidence="9">
    <location>
        <position position="260"/>
    </location>
    <ligand>
        <name>urate</name>
        <dbReference type="ChEBI" id="CHEBI:17775"/>
    </ligand>
</feature>
<dbReference type="InterPro" id="IPR002042">
    <property type="entry name" value="Uricase"/>
</dbReference>
<accession>A0A642V2W5</accession>
<feature type="binding site" evidence="9">
    <location>
        <position position="260"/>
    </location>
    <ligand>
        <name>O2</name>
        <dbReference type="ChEBI" id="CHEBI:15379"/>
    </ligand>
</feature>
<dbReference type="PANTHER" id="PTHR42874">
    <property type="entry name" value="URICASE"/>
    <property type="match status" value="1"/>
</dbReference>
<evidence type="ECO:0000256" key="7">
    <source>
        <dbReference type="PIRNR" id="PIRNR000241"/>
    </source>
</evidence>
<dbReference type="GO" id="GO:0006145">
    <property type="term" value="P:purine nucleobase catabolic process"/>
    <property type="evidence" value="ECO:0007669"/>
    <property type="project" value="TreeGrafter"/>
</dbReference>
<evidence type="ECO:0000313" key="12">
    <source>
        <dbReference type="Proteomes" id="UP000761534"/>
    </source>
</evidence>
<evidence type="ECO:0000256" key="2">
    <source>
        <dbReference type="ARBA" id="ARBA00004831"/>
    </source>
</evidence>
<feature type="active site" description="Charge relay system" evidence="8">
    <location>
        <position position="10"/>
    </location>
</feature>
<dbReference type="InterPro" id="IPR019842">
    <property type="entry name" value="Uricase_CS"/>
</dbReference>
<dbReference type="PRINTS" id="PR00093">
    <property type="entry name" value="URICASE"/>
</dbReference>
<keyword evidence="12" id="KW-1185">Reference proteome</keyword>
<dbReference type="FunFam" id="3.10.270.10:FF:000001">
    <property type="entry name" value="Uricase"/>
    <property type="match status" value="1"/>
</dbReference>